<feature type="region of interest" description="Disordered" evidence="1">
    <location>
        <begin position="440"/>
        <end position="466"/>
    </location>
</feature>
<dbReference type="PANTHER" id="PTHR43135">
    <property type="entry name" value="ALPHA-D-RIBOSE 1-METHYLPHOSPHONATE 5-TRIPHOSPHATE DIPHOSPHATASE"/>
    <property type="match status" value="1"/>
</dbReference>
<sequence length="489" mass="52751">MPGNPFTLHSSVLFDPKKKAFVKNVSIKIDRESGAIVDVFTRDGDGEDSLVLADGDIDLRGKVVLPGFVDSHTHVFLYSYKERPAGEQMRDESAVERIVRATNHVRAALLAGYTTYRDLGTEALGAADANLRDCINRGLTPGPRLFVATDALASSGSYELRRENKLGPGGPLIVPIASDVADGVDGVRAAVRRRIGDGADVLKFYADYRRKVMRFPPPGTTSSRAIRFPPARPNPAVPNYTQREMNAIVEEAKLAEIPVAAHAGETRAALMAARAGVTTIEHIFEDTDQILDQLFKEMKVSGSIWVPTLATAEDLAAPMFQAAKVAVKKAYDAGVRLAAGGDTGTFDHGLNVREMEIMVDAGIPIEDVLEAGTVAGWEACGGDQSGFRFGWFEKGNRADVIALDTDPRRDRKALRKVSFVMKDGQVWKRDGVAAASMITAPTWPSSEDESDDSVSDEWTDLSGAKPRMAMSVPLPVYGGARGSGAKTWS</sequence>
<feature type="compositionally biased region" description="Acidic residues" evidence="1">
    <location>
        <begin position="446"/>
        <end position="459"/>
    </location>
</feature>
<dbReference type="PANTHER" id="PTHR43135:SF3">
    <property type="entry name" value="ALPHA-D-RIBOSE 1-METHYLPHOSPHONATE 5-TRIPHOSPHATE DIPHOSPHATASE"/>
    <property type="match status" value="1"/>
</dbReference>
<dbReference type="SUPFAM" id="SSF51556">
    <property type="entry name" value="Metallo-dependent hydrolases"/>
    <property type="match status" value="1"/>
</dbReference>
<dbReference type="InterPro" id="IPR057744">
    <property type="entry name" value="OTAase-like"/>
</dbReference>
<evidence type="ECO:0000313" key="4">
    <source>
        <dbReference type="Proteomes" id="UP001172102"/>
    </source>
</evidence>
<dbReference type="Gene3D" id="3.20.20.140">
    <property type="entry name" value="Metal-dependent hydrolases"/>
    <property type="match status" value="1"/>
</dbReference>
<dbReference type="InterPro" id="IPR032466">
    <property type="entry name" value="Metal_Hydrolase"/>
</dbReference>
<protein>
    <recommendedName>
        <fullName evidence="2">Amidohydrolase-related domain-containing protein</fullName>
    </recommendedName>
</protein>
<feature type="domain" description="Amidohydrolase-related" evidence="2">
    <location>
        <begin position="63"/>
        <end position="426"/>
    </location>
</feature>
<evidence type="ECO:0000256" key="1">
    <source>
        <dbReference type="SAM" id="MobiDB-lite"/>
    </source>
</evidence>
<comment type="caution">
    <text evidence="3">The sequence shown here is derived from an EMBL/GenBank/DDBJ whole genome shotgun (WGS) entry which is preliminary data.</text>
</comment>
<dbReference type="GO" id="GO:0016810">
    <property type="term" value="F:hydrolase activity, acting on carbon-nitrogen (but not peptide) bonds"/>
    <property type="evidence" value="ECO:0007669"/>
    <property type="project" value="InterPro"/>
</dbReference>
<dbReference type="SUPFAM" id="SSF51338">
    <property type="entry name" value="Composite domain of metallo-dependent hydrolases"/>
    <property type="match status" value="1"/>
</dbReference>
<dbReference type="CDD" id="cd01299">
    <property type="entry name" value="Met_dep_hydrolase_A"/>
    <property type="match status" value="1"/>
</dbReference>
<evidence type="ECO:0000313" key="3">
    <source>
        <dbReference type="EMBL" id="KAK0729982.1"/>
    </source>
</evidence>
<dbReference type="InterPro" id="IPR011059">
    <property type="entry name" value="Metal-dep_hydrolase_composite"/>
</dbReference>
<dbReference type="InterPro" id="IPR006680">
    <property type="entry name" value="Amidohydro-rel"/>
</dbReference>
<dbReference type="AlphaFoldDB" id="A0AA40E9F5"/>
<feature type="region of interest" description="Disordered" evidence="1">
    <location>
        <begin position="219"/>
        <end position="238"/>
    </location>
</feature>
<dbReference type="InterPro" id="IPR051781">
    <property type="entry name" value="Metallo-dep_Hydrolase"/>
</dbReference>
<evidence type="ECO:0000259" key="2">
    <source>
        <dbReference type="Pfam" id="PF01979"/>
    </source>
</evidence>
<dbReference type="Pfam" id="PF01979">
    <property type="entry name" value="Amidohydro_1"/>
    <property type="match status" value="1"/>
</dbReference>
<accession>A0AA40E9F5</accession>
<organism evidence="3 4">
    <name type="scientific">Lasiosphaeris hirsuta</name>
    <dbReference type="NCBI Taxonomy" id="260670"/>
    <lineage>
        <taxon>Eukaryota</taxon>
        <taxon>Fungi</taxon>
        <taxon>Dikarya</taxon>
        <taxon>Ascomycota</taxon>
        <taxon>Pezizomycotina</taxon>
        <taxon>Sordariomycetes</taxon>
        <taxon>Sordariomycetidae</taxon>
        <taxon>Sordariales</taxon>
        <taxon>Lasiosphaeriaceae</taxon>
        <taxon>Lasiosphaeris</taxon>
    </lineage>
</organism>
<gene>
    <name evidence="3" type="ORF">B0H67DRAFT_560439</name>
</gene>
<dbReference type="Proteomes" id="UP001172102">
    <property type="component" value="Unassembled WGS sequence"/>
</dbReference>
<keyword evidence="4" id="KW-1185">Reference proteome</keyword>
<dbReference type="EMBL" id="JAUKUA010000001">
    <property type="protein sequence ID" value="KAK0729982.1"/>
    <property type="molecule type" value="Genomic_DNA"/>
</dbReference>
<reference evidence="3" key="1">
    <citation type="submission" date="2023-06" db="EMBL/GenBank/DDBJ databases">
        <title>Genome-scale phylogeny and comparative genomics of the fungal order Sordariales.</title>
        <authorList>
            <consortium name="Lawrence Berkeley National Laboratory"/>
            <person name="Hensen N."/>
            <person name="Bonometti L."/>
            <person name="Westerberg I."/>
            <person name="Brannstrom I.O."/>
            <person name="Guillou S."/>
            <person name="Cros-Aarteil S."/>
            <person name="Calhoun S."/>
            <person name="Haridas S."/>
            <person name="Kuo A."/>
            <person name="Mondo S."/>
            <person name="Pangilinan J."/>
            <person name="Riley R."/>
            <person name="Labutti K."/>
            <person name="Andreopoulos B."/>
            <person name="Lipzen A."/>
            <person name="Chen C."/>
            <person name="Yanf M."/>
            <person name="Daum C."/>
            <person name="Ng V."/>
            <person name="Clum A."/>
            <person name="Steindorff A."/>
            <person name="Ohm R."/>
            <person name="Martin F."/>
            <person name="Silar P."/>
            <person name="Natvig D."/>
            <person name="Lalanne C."/>
            <person name="Gautier V."/>
            <person name="Ament-Velasquez S.L."/>
            <person name="Kruys A."/>
            <person name="Hutchinson M.I."/>
            <person name="Powell A.J."/>
            <person name="Barry K."/>
            <person name="Miller A.N."/>
            <person name="Grigoriev I.V."/>
            <person name="Debuchy R."/>
            <person name="Gladieux P."/>
            <person name="Thoren M.H."/>
            <person name="Johannesson H."/>
        </authorList>
    </citation>
    <scope>NUCLEOTIDE SEQUENCE</scope>
    <source>
        <strain evidence="3">SMH4607-1</strain>
    </source>
</reference>
<dbReference type="Gene3D" id="2.30.40.10">
    <property type="entry name" value="Urease, subunit C, domain 1"/>
    <property type="match status" value="1"/>
</dbReference>
<name>A0AA40E9F5_9PEZI</name>
<proteinExistence type="predicted"/>